<reference evidence="1" key="1">
    <citation type="submission" date="2022-01" db="EMBL/GenBank/DDBJ databases">
        <authorList>
            <person name="King R."/>
        </authorList>
    </citation>
    <scope>NUCLEOTIDE SEQUENCE</scope>
</reference>
<accession>A0A9N9THY2</accession>
<organism evidence="1 2">
    <name type="scientific">Phyllotreta striolata</name>
    <name type="common">Striped flea beetle</name>
    <name type="synonym">Crioceris striolata</name>
    <dbReference type="NCBI Taxonomy" id="444603"/>
    <lineage>
        <taxon>Eukaryota</taxon>
        <taxon>Metazoa</taxon>
        <taxon>Ecdysozoa</taxon>
        <taxon>Arthropoda</taxon>
        <taxon>Hexapoda</taxon>
        <taxon>Insecta</taxon>
        <taxon>Pterygota</taxon>
        <taxon>Neoptera</taxon>
        <taxon>Endopterygota</taxon>
        <taxon>Coleoptera</taxon>
        <taxon>Polyphaga</taxon>
        <taxon>Cucujiformia</taxon>
        <taxon>Chrysomeloidea</taxon>
        <taxon>Chrysomelidae</taxon>
        <taxon>Galerucinae</taxon>
        <taxon>Alticini</taxon>
        <taxon>Phyllotreta</taxon>
    </lineage>
</organism>
<gene>
    <name evidence="1" type="ORF">PHYEVI_LOCUS2212</name>
</gene>
<sequence>MRAVRLILITASADYSYYYDYQETSQDAVDIPGVADYEKTFTIPRINNKVTITAERGDIVELSCNPTDLGGCEDRFLKKNGNPAGILEDRNVRIRVENSVNYTCGCKGSHSCKFFA</sequence>
<dbReference type="EMBL" id="OU900104">
    <property type="protein sequence ID" value="CAG9855770.1"/>
    <property type="molecule type" value="Genomic_DNA"/>
</dbReference>
<name>A0A9N9THY2_PHYSR</name>
<protein>
    <submittedName>
        <fullName evidence="1">Uncharacterized protein</fullName>
    </submittedName>
</protein>
<dbReference type="OrthoDB" id="10485443at2759"/>
<proteinExistence type="predicted"/>
<dbReference type="Proteomes" id="UP001153712">
    <property type="component" value="Chromosome 11"/>
</dbReference>
<evidence type="ECO:0000313" key="1">
    <source>
        <dbReference type="EMBL" id="CAG9855770.1"/>
    </source>
</evidence>
<dbReference type="AlphaFoldDB" id="A0A9N9THY2"/>
<keyword evidence="2" id="KW-1185">Reference proteome</keyword>
<evidence type="ECO:0000313" key="2">
    <source>
        <dbReference type="Proteomes" id="UP001153712"/>
    </source>
</evidence>